<keyword evidence="2" id="KW-1185">Reference proteome</keyword>
<name>A0ABV3QV55_9HYPH</name>
<proteinExistence type="predicted"/>
<reference evidence="1 2" key="1">
    <citation type="submission" date="2024-06" db="EMBL/GenBank/DDBJ databases">
        <authorList>
            <person name="Tuo L."/>
        </authorList>
    </citation>
    <scope>NUCLEOTIDE SEQUENCE [LARGE SCALE GENOMIC DNA]</scope>
    <source>
        <strain evidence="1 2">ZMM04-5</strain>
    </source>
</reference>
<dbReference type="RefSeq" id="WP_367721995.1">
    <property type="nucleotide sequence ID" value="NZ_JBFOCI010000001.1"/>
</dbReference>
<protein>
    <submittedName>
        <fullName evidence="1">Uncharacterized protein</fullName>
    </submittedName>
</protein>
<sequence>MKQDIGTVAHRLAEDYRLTDYDFWRALKNLDNEIYRISDDRQPIPLEMIRWRAIIKQARHRRGRG</sequence>
<dbReference type="EMBL" id="JBFOCI010000001">
    <property type="protein sequence ID" value="MEW9804939.1"/>
    <property type="molecule type" value="Genomic_DNA"/>
</dbReference>
<evidence type="ECO:0000313" key="2">
    <source>
        <dbReference type="Proteomes" id="UP001556196"/>
    </source>
</evidence>
<accession>A0ABV3QV55</accession>
<organism evidence="1 2">
    <name type="scientific">Mesorhizobium marinum</name>
    <dbReference type="NCBI Taxonomy" id="3228790"/>
    <lineage>
        <taxon>Bacteria</taxon>
        <taxon>Pseudomonadati</taxon>
        <taxon>Pseudomonadota</taxon>
        <taxon>Alphaproteobacteria</taxon>
        <taxon>Hyphomicrobiales</taxon>
        <taxon>Phyllobacteriaceae</taxon>
        <taxon>Mesorhizobium</taxon>
    </lineage>
</organism>
<evidence type="ECO:0000313" key="1">
    <source>
        <dbReference type="EMBL" id="MEW9804939.1"/>
    </source>
</evidence>
<gene>
    <name evidence="1" type="ORF">ABUE31_02925</name>
</gene>
<comment type="caution">
    <text evidence="1">The sequence shown here is derived from an EMBL/GenBank/DDBJ whole genome shotgun (WGS) entry which is preliminary data.</text>
</comment>
<dbReference type="Proteomes" id="UP001556196">
    <property type="component" value="Unassembled WGS sequence"/>
</dbReference>